<dbReference type="Gene3D" id="3.30.565.10">
    <property type="entry name" value="Histidine kinase-like ATPase, C-terminal domain"/>
    <property type="match status" value="1"/>
</dbReference>
<dbReference type="SMART" id="SM00387">
    <property type="entry name" value="HATPase_c"/>
    <property type="match status" value="1"/>
</dbReference>
<dbReference type="InterPro" id="IPR003594">
    <property type="entry name" value="HATPase_dom"/>
</dbReference>
<dbReference type="EMBL" id="JAFREP010000004">
    <property type="protein sequence ID" value="MBO1318122.1"/>
    <property type="molecule type" value="Genomic_DNA"/>
</dbReference>
<dbReference type="PANTHER" id="PTHR43547:SF2">
    <property type="entry name" value="HYBRID SIGNAL TRANSDUCTION HISTIDINE KINASE C"/>
    <property type="match status" value="1"/>
</dbReference>
<dbReference type="Gene3D" id="2.60.40.10">
    <property type="entry name" value="Immunoglobulins"/>
    <property type="match status" value="1"/>
</dbReference>
<gene>
    <name evidence="6" type="ORF">J3U88_06630</name>
</gene>
<dbReference type="Pfam" id="PF07494">
    <property type="entry name" value="Reg_prop"/>
    <property type="match status" value="3"/>
</dbReference>
<protein>
    <recommendedName>
        <fullName evidence="2">histidine kinase</fullName>
        <ecNumber evidence="2">2.7.13.3</ecNumber>
    </recommendedName>
</protein>
<dbReference type="CDD" id="cd00082">
    <property type="entry name" value="HisKA"/>
    <property type="match status" value="1"/>
</dbReference>
<dbReference type="SUPFAM" id="SSF47384">
    <property type="entry name" value="Homodimeric domain of signal transducing histidine kinase"/>
    <property type="match status" value="1"/>
</dbReference>
<reference evidence="6" key="1">
    <citation type="submission" date="2021-03" db="EMBL/GenBank/DDBJ databases">
        <authorList>
            <person name="Wang G."/>
        </authorList>
    </citation>
    <scope>NUCLEOTIDE SEQUENCE</scope>
    <source>
        <strain evidence="6">KCTC 12899</strain>
    </source>
</reference>
<dbReference type="Gene3D" id="3.30.450.40">
    <property type="match status" value="1"/>
</dbReference>
<evidence type="ECO:0000256" key="2">
    <source>
        <dbReference type="ARBA" id="ARBA00012438"/>
    </source>
</evidence>
<evidence type="ECO:0000313" key="6">
    <source>
        <dbReference type="EMBL" id="MBO1318122.1"/>
    </source>
</evidence>
<dbReference type="Pfam" id="PF00512">
    <property type="entry name" value="HisKA"/>
    <property type="match status" value="1"/>
</dbReference>
<keyword evidence="3" id="KW-0597">Phosphoprotein</keyword>
<dbReference type="Proteomes" id="UP000664417">
    <property type="component" value="Unassembled WGS sequence"/>
</dbReference>
<dbReference type="SUPFAM" id="SSF55874">
    <property type="entry name" value="ATPase domain of HSP90 chaperone/DNA topoisomerase II/histidine kinase"/>
    <property type="match status" value="1"/>
</dbReference>
<feature type="coiled-coil region" evidence="4">
    <location>
        <begin position="827"/>
        <end position="889"/>
    </location>
</feature>
<name>A0A8J7U213_9BACT</name>
<dbReference type="InterPro" id="IPR036890">
    <property type="entry name" value="HATPase_C_sf"/>
</dbReference>
<evidence type="ECO:0000256" key="1">
    <source>
        <dbReference type="ARBA" id="ARBA00000085"/>
    </source>
</evidence>
<evidence type="ECO:0000256" key="4">
    <source>
        <dbReference type="SAM" id="Coils"/>
    </source>
</evidence>
<dbReference type="Pfam" id="PF02518">
    <property type="entry name" value="HATPase_c"/>
    <property type="match status" value="1"/>
</dbReference>
<dbReference type="SUPFAM" id="SSF55781">
    <property type="entry name" value="GAF domain-like"/>
    <property type="match status" value="1"/>
</dbReference>
<dbReference type="EC" id="2.7.13.3" evidence="2"/>
<dbReference type="Pfam" id="PF07495">
    <property type="entry name" value="Y_Y_Y"/>
    <property type="match status" value="1"/>
</dbReference>
<organism evidence="6 7">
    <name type="scientific">Acanthopleuribacter pedis</name>
    <dbReference type="NCBI Taxonomy" id="442870"/>
    <lineage>
        <taxon>Bacteria</taxon>
        <taxon>Pseudomonadati</taxon>
        <taxon>Acidobacteriota</taxon>
        <taxon>Holophagae</taxon>
        <taxon>Acanthopleuribacterales</taxon>
        <taxon>Acanthopleuribacteraceae</taxon>
        <taxon>Acanthopleuribacter</taxon>
    </lineage>
</organism>
<dbReference type="InterPro" id="IPR013783">
    <property type="entry name" value="Ig-like_fold"/>
</dbReference>
<evidence type="ECO:0000313" key="7">
    <source>
        <dbReference type="Proteomes" id="UP000664417"/>
    </source>
</evidence>
<dbReference type="Gene3D" id="1.10.287.130">
    <property type="match status" value="1"/>
</dbReference>
<dbReference type="PANTHER" id="PTHR43547">
    <property type="entry name" value="TWO-COMPONENT HISTIDINE KINASE"/>
    <property type="match status" value="1"/>
</dbReference>
<dbReference type="InterPro" id="IPR036097">
    <property type="entry name" value="HisK_dim/P_sf"/>
</dbReference>
<dbReference type="SUPFAM" id="SSF63829">
    <property type="entry name" value="Calcium-dependent phosphotriesterase"/>
    <property type="match status" value="3"/>
</dbReference>
<dbReference type="InterPro" id="IPR015943">
    <property type="entry name" value="WD40/YVTN_repeat-like_dom_sf"/>
</dbReference>
<dbReference type="InterPro" id="IPR011110">
    <property type="entry name" value="Reg_prop"/>
</dbReference>
<keyword evidence="7" id="KW-1185">Reference proteome</keyword>
<dbReference type="GO" id="GO:0000155">
    <property type="term" value="F:phosphorelay sensor kinase activity"/>
    <property type="evidence" value="ECO:0007669"/>
    <property type="project" value="InterPro"/>
</dbReference>
<dbReference type="Gene3D" id="2.130.10.10">
    <property type="entry name" value="YVTN repeat-like/Quinoprotein amine dehydrogenase"/>
    <property type="match status" value="2"/>
</dbReference>
<comment type="caution">
    <text evidence="6">The sequence shown here is derived from an EMBL/GenBank/DDBJ whole genome shotgun (WGS) entry which is preliminary data.</text>
</comment>
<evidence type="ECO:0000256" key="3">
    <source>
        <dbReference type="ARBA" id="ARBA00022553"/>
    </source>
</evidence>
<dbReference type="InterPro" id="IPR029016">
    <property type="entry name" value="GAF-like_dom_sf"/>
</dbReference>
<evidence type="ECO:0000259" key="5">
    <source>
        <dbReference type="PROSITE" id="PS50109"/>
    </source>
</evidence>
<proteinExistence type="predicted"/>
<comment type="catalytic activity">
    <reaction evidence="1">
        <text>ATP + protein L-histidine = ADP + protein N-phospho-L-histidine.</text>
        <dbReference type="EC" id="2.7.13.3"/>
    </reaction>
</comment>
<dbReference type="RefSeq" id="WP_207857725.1">
    <property type="nucleotide sequence ID" value="NZ_JAFREP010000004.1"/>
</dbReference>
<keyword evidence="4" id="KW-0175">Coiled coil</keyword>
<feature type="domain" description="Histidine kinase" evidence="5">
    <location>
        <begin position="1077"/>
        <end position="1321"/>
    </location>
</feature>
<dbReference type="InterPro" id="IPR003661">
    <property type="entry name" value="HisK_dim/P_dom"/>
</dbReference>
<accession>A0A8J7U213</accession>
<dbReference type="PROSITE" id="PS50109">
    <property type="entry name" value="HIS_KIN"/>
    <property type="match status" value="1"/>
</dbReference>
<dbReference type="InterPro" id="IPR005467">
    <property type="entry name" value="His_kinase_dom"/>
</dbReference>
<dbReference type="InterPro" id="IPR011123">
    <property type="entry name" value="Y_Y_Y"/>
</dbReference>
<sequence length="1332" mass="149562">MENRPKNVGHGFLWFYLLLQTFVLGADVQETRWVPPEASLNFHTLSVDDGLSQSTIYSILQDRFGFMWFATQDGLNRFDGREFTVYRSARDGLPESFIYSLAEDRAGNIWIGTQSRGVSCFERERGTFTHYSVHDQTSGLPSDQVNFMMVDRRDQVWVATETGVCVLDRKRGVFQPVPVSSAAGKILDNLKIRTMAEDDAGGIWLGGEHHLLRYDPNTTELGAHFQNAEIRLDIYTLSADPRGFLWLGTNNHGLVRYTVASGAFASFSTFDAGQGDSVWSLQPAPGDRLWIGTENGLVLGENMLAEHPTFRRFKRDPLRLRSLPGDVVYSLYRDRAEQLWIGTVESGLAVLSPSFRAVQCYTTVPVVGAAEGMPLGRVSGFGTDAAGNSWLTSEHGVFRWDRGGGGFVPFVPRDPALQHVFREQRFEKMQGDPAGRLWVSSGNGLWRIEPATGVAKRVPFQQSSEDTAVVISALRAYQGRMWVAVYGRGLAWVDLETQDVAFVSDTETQGDPLSVFVTDMAGDDQGRLWVTTQDSGLYCYDTGTGIARNFRYDPKNPHSPPTNALSQVVYVNEQDLWLGGLDRGLIRFNPGTGSVKALPKHLRFDNWAVNALYHDHQERLWLSGNAGLATIDLSAGRVRTFSAIDNLQGREFSTSAIHASGDGLLWFGGLNGFNLVDTRRFSASEKPGGVMFTGFTLNDRSPADFPSAESLNHARGAQPVTLSYRDRRVSFEFALPGAPLEEPILFYSKLEGWDDGWQVHKPNRAVATYTNLKSGDYVFKVRAEHRDGHWRTEESSLRISMPPPPWLRWWAFVLYALPACMLVALAYQTLRQKLVLERNLNEQLRQNDRFKDEFTQSLEHKLAARTQQLEESNHQLKKSNNEMMLVEQIVLAINEQLEIKPLLQTVTDKSLGLFSNAEAALFLLRDGRSERFLAVAGSGFKEVPSATDFLTEDTLIRQFTNNGRRLIPGITVLRSFPGWRDEPSLSKFREPKVLLCLGVGVSERVLGFLIFFHYGDAEAFDIQDNQRLSRLSQHLASALIKAQMMEELKAKNSEILRTQRQLITQEKMASLGTLTTGIAHEMRNPLNFVTNFAEVSRELLVELEEAWREAAQDEAEQERLSQIFEELIANAETIHKHGTRAASIVQSMMDLVRGPSGTWQETELNGIVWEFSQLAYRGFRARDELFYVAFDYALDENLTHLEANPKDLRRLVINLVNNAIEAATESKHAESDEVSPQVWLRTHGDDRRVVFEVGNNGGSFSPEIKEQMFNPFFTTKGSNSGHIGLGLSICYDIVAQHKGSIDAEIDSDGLTWFRVVLPRARRADKGSRPTYG</sequence>